<protein>
    <submittedName>
        <fullName evidence="1">Uncharacterized protein</fullName>
    </submittedName>
</protein>
<proteinExistence type="predicted"/>
<gene>
    <name evidence="1" type="ORF">SDC9_97812</name>
</gene>
<evidence type="ECO:0000313" key="1">
    <source>
        <dbReference type="EMBL" id="MPM51066.1"/>
    </source>
</evidence>
<organism evidence="1">
    <name type="scientific">bioreactor metagenome</name>
    <dbReference type="NCBI Taxonomy" id="1076179"/>
    <lineage>
        <taxon>unclassified sequences</taxon>
        <taxon>metagenomes</taxon>
        <taxon>ecological metagenomes</taxon>
    </lineage>
</organism>
<dbReference type="EMBL" id="VSSQ01013246">
    <property type="protein sequence ID" value="MPM51066.1"/>
    <property type="molecule type" value="Genomic_DNA"/>
</dbReference>
<comment type="caution">
    <text evidence="1">The sequence shown here is derived from an EMBL/GenBank/DDBJ whole genome shotgun (WGS) entry which is preliminary data.</text>
</comment>
<name>A0A645ADM2_9ZZZZ</name>
<dbReference type="AlphaFoldDB" id="A0A645ADM2"/>
<accession>A0A645ADM2</accession>
<reference evidence="1" key="1">
    <citation type="submission" date="2019-08" db="EMBL/GenBank/DDBJ databases">
        <authorList>
            <person name="Kucharzyk K."/>
            <person name="Murdoch R.W."/>
            <person name="Higgins S."/>
            <person name="Loffler F."/>
        </authorList>
    </citation>
    <scope>NUCLEOTIDE SEQUENCE</scope>
</reference>
<sequence length="75" mass="8706">MKKAFPYAEMSSDCNFKCIRLYCQRKTSISEEEGVSWRELAGYNVFGNLEDWTIVYENEVEFVFKFVVIGITAAC</sequence>